<dbReference type="eggNOG" id="COG2013">
    <property type="taxonomic scope" value="Bacteria"/>
</dbReference>
<accession>G8WV70</accession>
<dbReference type="STRING" id="1003195.SCATT_47830"/>
<dbReference type="KEGG" id="sct:SCAT_4789"/>
<evidence type="ECO:0000313" key="3">
    <source>
        <dbReference type="Proteomes" id="UP000007842"/>
    </source>
</evidence>
<evidence type="ECO:0000313" key="2">
    <source>
        <dbReference type="EMBL" id="AEW97154.1"/>
    </source>
</evidence>
<reference evidence="3" key="1">
    <citation type="submission" date="2011-12" db="EMBL/GenBank/DDBJ databases">
        <title>Complete genome sequence of Streptomyces cattleya strain DSM 46488.</title>
        <authorList>
            <person name="Ou H.-Y."/>
            <person name="Li P."/>
            <person name="Zhao C."/>
            <person name="O'Hagan D."/>
            <person name="Deng Z."/>
        </authorList>
    </citation>
    <scope>NUCLEOTIDE SEQUENCE [LARGE SCALE GENOMIC DNA]</scope>
    <source>
        <strain evidence="3">ATCC 35852 / DSM 46488 / JCM 4925 / NBRC 14057 / NRRL 8057</strain>
    </source>
</reference>
<organism evidence="2 3">
    <name type="scientific">Streptantibioticus cattleyicolor (strain ATCC 35852 / DSM 46488 / JCM 4925 / NBRC 14057 / NRRL 8057)</name>
    <name type="common">Streptomyces cattleya</name>
    <dbReference type="NCBI Taxonomy" id="1003195"/>
    <lineage>
        <taxon>Bacteria</taxon>
        <taxon>Bacillati</taxon>
        <taxon>Actinomycetota</taxon>
        <taxon>Actinomycetes</taxon>
        <taxon>Kitasatosporales</taxon>
        <taxon>Streptomycetaceae</taxon>
        <taxon>Streptantibioticus</taxon>
    </lineage>
</organism>
<sequence length="65" mass="6588">MDAAGHRPPGGRRSFDEGLSLASLEGDGRVILQSMTLEGLANVLKKAQGGDKPGPTGGLFSTHAG</sequence>
<dbReference type="HOGENOM" id="CLU_2847808_0_0_11"/>
<feature type="region of interest" description="Disordered" evidence="1">
    <location>
        <begin position="46"/>
        <end position="65"/>
    </location>
</feature>
<evidence type="ECO:0000256" key="1">
    <source>
        <dbReference type="SAM" id="MobiDB-lite"/>
    </source>
</evidence>
<proteinExistence type="predicted"/>
<dbReference type="KEGG" id="scy:SCATT_47830"/>
<dbReference type="OrthoDB" id="9779518at2"/>
<dbReference type="AlphaFoldDB" id="F8JXQ1"/>
<gene>
    <name evidence="2" type="ordered locus">SCATT_47830</name>
</gene>
<dbReference type="RefSeq" id="WP_014145493.1">
    <property type="nucleotide sequence ID" value="NC_016111.1"/>
</dbReference>
<keyword evidence="3" id="KW-1185">Reference proteome</keyword>
<name>F8JXQ1_STREN</name>
<protein>
    <submittedName>
        <fullName evidence="2">Uncharacterized protein</fullName>
    </submittedName>
</protein>
<accession>F8JXQ1</accession>
<dbReference type="Proteomes" id="UP000007842">
    <property type="component" value="Chromosome"/>
</dbReference>
<dbReference type="PATRIC" id="fig|1003195.11.peg.6221"/>
<dbReference type="EMBL" id="CP003219">
    <property type="protein sequence ID" value="AEW97154.1"/>
    <property type="molecule type" value="Genomic_DNA"/>
</dbReference>